<sequence length="170" mass="18934">MPTRKSKAARRKSTSRSAGRARSKPKRAVSAARPKRAVARRPAAAHRPAAPKPAAASSPSAIGLVSHHLDYTSHDLEGVKRFYTEVLGFKDFNQDPRFNMPPMPGPPEQWRPPREPALYFIVKDVDRTHRQLSLQGIQFEQAPQDMPWGQRVAILRDPEGRTVCLAQGIA</sequence>
<reference evidence="3 4" key="1">
    <citation type="journal article" date="2019" name="Nat. Microbiol.">
        <title>Mediterranean grassland soil C-N compound turnover is dependent on rainfall and depth, and is mediated by genomically divergent microorganisms.</title>
        <authorList>
            <person name="Diamond S."/>
            <person name="Andeer P.F."/>
            <person name="Li Z."/>
            <person name="Crits-Christoph A."/>
            <person name="Burstein D."/>
            <person name="Anantharaman K."/>
            <person name="Lane K.R."/>
            <person name="Thomas B.C."/>
            <person name="Pan C."/>
            <person name="Northen T.R."/>
            <person name="Banfield J.F."/>
        </authorList>
    </citation>
    <scope>NUCLEOTIDE SEQUENCE [LARGE SCALE GENOMIC DNA]</scope>
    <source>
        <strain evidence="3">WS_3</strain>
    </source>
</reference>
<name>A0A538SFK7_UNCEI</name>
<feature type="compositionally biased region" description="Low complexity" evidence="1">
    <location>
        <begin position="40"/>
        <end position="58"/>
    </location>
</feature>
<protein>
    <recommendedName>
        <fullName evidence="2">VOC domain-containing protein</fullName>
    </recommendedName>
</protein>
<dbReference type="Pfam" id="PF00903">
    <property type="entry name" value="Glyoxalase"/>
    <property type="match status" value="1"/>
</dbReference>
<feature type="domain" description="VOC" evidence="2">
    <location>
        <begin position="65"/>
        <end position="168"/>
    </location>
</feature>
<proteinExistence type="predicted"/>
<dbReference type="SUPFAM" id="SSF54593">
    <property type="entry name" value="Glyoxalase/Bleomycin resistance protein/Dihydroxybiphenyl dioxygenase"/>
    <property type="match status" value="1"/>
</dbReference>
<dbReference type="PROSITE" id="PS51819">
    <property type="entry name" value="VOC"/>
    <property type="match status" value="1"/>
</dbReference>
<evidence type="ECO:0000259" key="2">
    <source>
        <dbReference type="PROSITE" id="PS51819"/>
    </source>
</evidence>
<feature type="region of interest" description="Disordered" evidence="1">
    <location>
        <begin position="1"/>
        <end position="58"/>
    </location>
</feature>
<gene>
    <name evidence="3" type="ORF">E6K73_08470</name>
</gene>
<evidence type="ECO:0000256" key="1">
    <source>
        <dbReference type="SAM" id="MobiDB-lite"/>
    </source>
</evidence>
<dbReference type="InterPro" id="IPR004360">
    <property type="entry name" value="Glyas_Fos-R_dOase_dom"/>
</dbReference>
<dbReference type="AlphaFoldDB" id="A0A538SFK7"/>
<dbReference type="Proteomes" id="UP000320184">
    <property type="component" value="Unassembled WGS sequence"/>
</dbReference>
<accession>A0A538SFK7</accession>
<evidence type="ECO:0000313" key="4">
    <source>
        <dbReference type="Proteomes" id="UP000320184"/>
    </source>
</evidence>
<dbReference type="InterPro" id="IPR029068">
    <property type="entry name" value="Glyas_Bleomycin-R_OHBP_Dase"/>
</dbReference>
<dbReference type="InterPro" id="IPR037523">
    <property type="entry name" value="VOC_core"/>
</dbReference>
<dbReference type="Gene3D" id="3.10.180.10">
    <property type="entry name" value="2,3-Dihydroxybiphenyl 1,2-Dioxygenase, domain 1"/>
    <property type="match status" value="1"/>
</dbReference>
<comment type="caution">
    <text evidence="3">The sequence shown here is derived from an EMBL/GenBank/DDBJ whole genome shotgun (WGS) entry which is preliminary data.</text>
</comment>
<evidence type="ECO:0000313" key="3">
    <source>
        <dbReference type="EMBL" id="TMQ50163.1"/>
    </source>
</evidence>
<organism evidence="3 4">
    <name type="scientific">Eiseniibacteriota bacterium</name>
    <dbReference type="NCBI Taxonomy" id="2212470"/>
    <lineage>
        <taxon>Bacteria</taxon>
        <taxon>Candidatus Eiseniibacteriota</taxon>
    </lineage>
</organism>
<feature type="compositionally biased region" description="Basic residues" evidence="1">
    <location>
        <begin position="1"/>
        <end position="39"/>
    </location>
</feature>
<dbReference type="EMBL" id="VBOT01000105">
    <property type="protein sequence ID" value="TMQ50163.1"/>
    <property type="molecule type" value="Genomic_DNA"/>
</dbReference>